<keyword evidence="2" id="KW-0521">NADP</keyword>
<accession>A0A438N659</accession>
<dbReference type="Gene3D" id="3.40.50.720">
    <property type="entry name" value="NAD(P)-binding Rossmann-like Domain"/>
    <property type="match status" value="1"/>
</dbReference>
<gene>
    <name evidence="4" type="ORF">B0A52_03501</name>
</gene>
<dbReference type="OrthoDB" id="9876299at2759"/>
<name>A0A438N659_EXOME</name>
<dbReference type="VEuPathDB" id="FungiDB:PV10_06094"/>
<dbReference type="EMBL" id="NAJM01000019">
    <property type="protein sequence ID" value="RVX71135.1"/>
    <property type="molecule type" value="Genomic_DNA"/>
</dbReference>
<dbReference type="InterPro" id="IPR051468">
    <property type="entry name" value="Fungal_SecMetab_SDRs"/>
</dbReference>
<dbReference type="PANTHER" id="PTHR43544:SF7">
    <property type="entry name" value="NADB-LER2"/>
    <property type="match status" value="1"/>
</dbReference>
<dbReference type="SUPFAM" id="SSF51735">
    <property type="entry name" value="NAD(P)-binding Rossmann-fold domains"/>
    <property type="match status" value="1"/>
</dbReference>
<evidence type="ECO:0008006" key="6">
    <source>
        <dbReference type="Google" id="ProtNLM"/>
    </source>
</evidence>
<organism evidence="4 5">
    <name type="scientific">Exophiala mesophila</name>
    <name type="common">Black yeast-like fungus</name>
    <dbReference type="NCBI Taxonomy" id="212818"/>
    <lineage>
        <taxon>Eukaryota</taxon>
        <taxon>Fungi</taxon>
        <taxon>Dikarya</taxon>
        <taxon>Ascomycota</taxon>
        <taxon>Pezizomycotina</taxon>
        <taxon>Eurotiomycetes</taxon>
        <taxon>Chaetothyriomycetidae</taxon>
        <taxon>Chaetothyriales</taxon>
        <taxon>Herpotrichiellaceae</taxon>
        <taxon>Exophiala</taxon>
    </lineage>
</organism>
<evidence type="ECO:0000256" key="1">
    <source>
        <dbReference type="ARBA" id="ARBA00006484"/>
    </source>
</evidence>
<dbReference type="AlphaFoldDB" id="A0A438N659"/>
<dbReference type="InterPro" id="IPR002347">
    <property type="entry name" value="SDR_fam"/>
</dbReference>
<proteinExistence type="inferred from homology"/>
<keyword evidence="3" id="KW-0560">Oxidoreductase</keyword>
<comment type="similarity">
    <text evidence="1">Belongs to the short-chain dehydrogenases/reductases (SDR) family.</text>
</comment>
<protein>
    <recommendedName>
        <fullName evidence="6">Ketoreductase (KR) domain-containing protein</fullName>
    </recommendedName>
</protein>
<reference evidence="4 5" key="1">
    <citation type="submission" date="2017-03" db="EMBL/GenBank/DDBJ databases">
        <title>Genomes of endolithic fungi from Antarctica.</title>
        <authorList>
            <person name="Coleine C."/>
            <person name="Masonjones S."/>
            <person name="Stajich J.E."/>
        </authorList>
    </citation>
    <scope>NUCLEOTIDE SEQUENCE [LARGE SCALE GENOMIC DNA]</scope>
    <source>
        <strain evidence="4 5">CCFEE 6314</strain>
    </source>
</reference>
<evidence type="ECO:0000313" key="5">
    <source>
        <dbReference type="Proteomes" id="UP000288859"/>
    </source>
</evidence>
<comment type="caution">
    <text evidence="4">The sequence shown here is derived from an EMBL/GenBank/DDBJ whole genome shotgun (WGS) entry which is preliminary data.</text>
</comment>
<evidence type="ECO:0000256" key="2">
    <source>
        <dbReference type="ARBA" id="ARBA00022857"/>
    </source>
</evidence>
<evidence type="ECO:0000256" key="3">
    <source>
        <dbReference type="ARBA" id="ARBA00023002"/>
    </source>
</evidence>
<dbReference type="GO" id="GO:0005737">
    <property type="term" value="C:cytoplasm"/>
    <property type="evidence" value="ECO:0007669"/>
    <property type="project" value="TreeGrafter"/>
</dbReference>
<evidence type="ECO:0000313" key="4">
    <source>
        <dbReference type="EMBL" id="RVX71135.1"/>
    </source>
</evidence>
<dbReference type="Proteomes" id="UP000288859">
    <property type="component" value="Unassembled WGS sequence"/>
</dbReference>
<dbReference type="PANTHER" id="PTHR43544">
    <property type="entry name" value="SHORT-CHAIN DEHYDROGENASE/REDUCTASE"/>
    <property type="match status" value="1"/>
</dbReference>
<dbReference type="Pfam" id="PF00106">
    <property type="entry name" value="adh_short"/>
    <property type="match status" value="1"/>
</dbReference>
<dbReference type="PRINTS" id="PR00081">
    <property type="entry name" value="GDHRDH"/>
</dbReference>
<dbReference type="CDD" id="cd05325">
    <property type="entry name" value="carb_red_sniffer_like_SDR_c"/>
    <property type="match status" value="1"/>
</dbReference>
<sequence length="341" mass="36807">MSLSVTYLVTGANRGIGRGFVAALLQRASSTVIAAVRDPSKESSKALSQLPCASGSQLIVVKLDSAIESDAVDAVERLRNEYRITALDVVIANAGINHSPGRVLENSTEALLDHFYVNSIGPVNLLKATTELLKSSRNGNPKFIAISTLIGTISGMELLLQFPAPVSPYGSSKAALNWLLRRVHFEEPWLTTFVFHPGLVMTDMAAEVMQGKDLDPKDLGAISVEESVTGMLKTIDSASRDIGGTFQNYDGTVLPCGINHQHSANDAHKSTFITQKPDTVSTRHPPADDDIEDFYMSKALTRSIGNPQDLAEVYVSNTKSHFVDGTDITVDGGYMLKIRSE</sequence>
<dbReference type="GO" id="GO:0016491">
    <property type="term" value="F:oxidoreductase activity"/>
    <property type="evidence" value="ECO:0007669"/>
    <property type="project" value="UniProtKB-KW"/>
</dbReference>
<dbReference type="InterPro" id="IPR036291">
    <property type="entry name" value="NAD(P)-bd_dom_sf"/>
</dbReference>